<dbReference type="InterPro" id="IPR030934">
    <property type="entry name" value="Intein_C"/>
</dbReference>
<evidence type="ECO:0000313" key="3">
    <source>
        <dbReference type="EMBL" id="ARU63977.1"/>
    </source>
</evidence>
<dbReference type="Pfam" id="PF15653">
    <property type="entry name" value="Tox-URI2"/>
    <property type="match status" value="1"/>
</dbReference>
<dbReference type="AlphaFoldDB" id="A0A1Y0IU30"/>
<reference evidence="4" key="1">
    <citation type="submission" date="2017-05" db="EMBL/GenBank/DDBJ databases">
        <authorList>
            <person name="Sung H."/>
        </authorList>
    </citation>
    <scope>NUCLEOTIDE SEQUENCE [LARGE SCALE GENOMIC DNA]</scope>
    <source>
        <strain evidence="4">AR23208</strain>
    </source>
</reference>
<evidence type="ECO:0000256" key="1">
    <source>
        <dbReference type="SAM" id="MobiDB-lite"/>
    </source>
</evidence>
<dbReference type="SUPFAM" id="SSF51294">
    <property type="entry name" value="Hedgehog/intein (Hint) domain"/>
    <property type="match status" value="1"/>
</dbReference>
<feature type="compositionally biased region" description="Polar residues" evidence="1">
    <location>
        <begin position="129"/>
        <end position="140"/>
    </location>
</feature>
<dbReference type="KEGG" id="tum:CBW65_19940"/>
<proteinExistence type="predicted"/>
<evidence type="ECO:0000259" key="2">
    <source>
        <dbReference type="Pfam" id="PF15653"/>
    </source>
</evidence>
<dbReference type="Proteomes" id="UP000195437">
    <property type="component" value="Chromosome"/>
</dbReference>
<feature type="region of interest" description="Disordered" evidence="1">
    <location>
        <begin position="127"/>
        <end position="150"/>
    </location>
</feature>
<name>A0A1Y0IU30_9BACL</name>
<keyword evidence="4" id="KW-1185">Reference proteome</keyword>
<protein>
    <recommendedName>
        <fullName evidence="2">Tox-URI2 domain-containing protein</fullName>
    </recommendedName>
</protein>
<dbReference type="InterPro" id="IPR036844">
    <property type="entry name" value="Hint_dom_sf"/>
</dbReference>
<dbReference type="InterPro" id="IPR028899">
    <property type="entry name" value="Tox-URI2_dom"/>
</dbReference>
<feature type="compositionally biased region" description="Basic residues" evidence="1">
    <location>
        <begin position="141"/>
        <end position="150"/>
    </location>
</feature>
<dbReference type="EMBL" id="CP021434">
    <property type="protein sequence ID" value="ARU63977.1"/>
    <property type="molecule type" value="Genomic_DNA"/>
</dbReference>
<evidence type="ECO:0000313" key="4">
    <source>
        <dbReference type="Proteomes" id="UP000195437"/>
    </source>
</evidence>
<accession>A0A1Y0IU30</accession>
<dbReference type="Gene3D" id="2.170.16.10">
    <property type="entry name" value="Hedgehog/Intein (Hint) domain"/>
    <property type="match status" value="1"/>
</dbReference>
<organism evidence="3 4">
    <name type="scientific">Tumebacillus avium</name>
    <dbReference type="NCBI Taxonomy" id="1903704"/>
    <lineage>
        <taxon>Bacteria</taxon>
        <taxon>Bacillati</taxon>
        <taxon>Bacillota</taxon>
        <taxon>Bacilli</taxon>
        <taxon>Bacillales</taxon>
        <taxon>Alicyclobacillaceae</taxon>
        <taxon>Tumebacillus</taxon>
    </lineage>
</organism>
<feature type="domain" description="Tox-URI2" evidence="2">
    <location>
        <begin position="53"/>
        <end position="125"/>
    </location>
</feature>
<gene>
    <name evidence="3" type="ORF">CBW65_19940</name>
</gene>
<dbReference type="PROSITE" id="PS50818">
    <property type="entry name" value="INTEIN_C_TER"/>
    <property type="match status" value="1"/>
</dbReference>
<sequence length="150" mass="17355">MEIRKIEVAKKQTKVYNFSVQDFHSYFVSDLKVWVHNEKCDAVKSLIHGNSKASTKEQHGYEIFEKETGDVVKTGISGQKLNKNGSSPRANSQVNKWNKQAGNEKYQADVVAPQIPNRQDALEWERNNAQELWENGNSMNRHQRPKPWEE</sequence>